<organism evidence="12">
    <name type="scientific">Guillardia theta (strain CCMP2712)</name>
    <name type="common">Cryptophyte</name>
    <dbReference type="NCBI Taxonomy" id="905079"/>
    <lineage>
        <taxon>Eukaryota</taxon>
        <taxon>Cryptophyceae</taxon>
        <taxon>Pyrenomonadales</taxon>
        <taxon>Geminigeraceae</taxon>
        <taxon>Guillardia</taxon>
    </lineage>
</organism>
<dbReference type="RefSeq" id="XP_005834980.1">
    <property type="nucleotide sequence ID" value="XM_005834923.1"/>
</dbReference>
<comment type="function">
    <text evidence="10">Specifically methylates the N1 position of guanosine-37 in various cytoplasmic and mitochondrial tRNAs. Methylation is not dependent on the nature of the nucleoside 5' of the target nucleoside. This is the first step in the biosynthesis of wybutosine (yW), a modified base adjacent to the anticodon of tRNAs and required for accurate decoding.</text>
</comment>
<dbReference type="Proteomes" id="UP000011087">
    <property type="component" value="Unassembled WGS sequence"/>
</dbReference>
<dbReference type="EC" id="2.1.1.228" evidence="10"/>
<dbReference type="SUPFAM" id="SSF53335">
    <property type="entry name" value="S-adenosyl-L-methionine-dependent methyltransferases"/>
    <property type="match status" value="1"/>
</dbReference>
<evidence type="ECO:0000256" key="4">
    <source>
        <dbReference type="ARBA" id="ARBA00022679"/>
    </source>
</evidence>
<evidence type="ECO:0000313" key="14">
    <source>
        <dbReference type="Proteomes" id="UP000011087"/>
    </source>
</evidence>
<dbReference type="Pfam" id="PF25133">
    <property type="entry name" value="TYW2_N_2"/>
    <property type="match status" value="1"/>
</dbReference>
<name>L1JIT1_GUITC</name>
<keyword evidence="14" id="KW-1185">Reference proteome</keyword>
<keyword evidence="4 10" id="KW-0808">Transferase</keyword>
<reference evidence="12 14" key="1">
    <citation type="journal article" date="2012" name="Nature">
        <title>Algal genomes reveal evolutionary mosaicism and the fate of nucleomorphs.</title>
        <authorList>
            <consortium name="DOE Joint Genome Institute"/>
            <person name="Curtis B.A."/>
            <person name="Tanifuji G."/>
            <person name="Burki F."/>
            <person name="Gruber A."/>
            <person name="Irimia M."/>
            <person name="Maruyama S."/>
            <person name="Arias M.C."/>
            <person name="Ball S.G."/>
            <person name="Gile G.H."/>
            <person name="Hirakawa Y."/>
            <person name="Hopkins J.F."/>
            <person name="Kuo A."/>
            <person name="Rensing S.A."/>
            <person name="Schmutz J."/>
            <person name="Symeonidi A."/>
            <person name="Elias M."/>
            <person name="Eveleigh R.J."/>
            <person name="Herman E.K."/>
            <person name="Klute M.J."/>
            <person name="Nakayama T."/>
            <person name="Obornik M."/>
            <person name="Reyes-Prieto A."/>
            <person name="Armbrust E.V."/>
            <person name="Aves S.J."/>
            <person name="Beiko R.G."/>
            <person name="Coutinho P."/>
            <person name="Dacks J.B."/>
            <person name="Durnford D.G."/>
            <person name="Fast N.M."/>
            <person name="Green B.R."/>
            <person name="Grisdale C.J."/>
            <person name="Hempel F."/>
            <person name="Henrissat B."/>
            <person name="Hoppner M.P."/>
            <person name="Ishida K."/>
            <person name="Kim E."/>
            <person name="Koreny L."/>
            <person name="Kroth P.G."/>
            <person name="Liu Y."/>
            <person name="Malik S.B."/>
            <person name="Maier U.G."/>
            <person name="McRose D."/>
            <person name="Mock T."/>
            <person name="Neilson J.A."/>
            <person name="Onodera N.T."/>
            <person name="Poole A.M."/>
            <person name="Pritham E.J."/>
            <person name="Richards T.A."/>
            <person name="Rocap G."/>
            <person name="Roy S.W."/>
            <person name="Sarai C."/>
            <person name="Schaack S."/>
            <person name="Shirato S."/>
            <person name="Slamovits C.H."/>
            <person name="Spencer D.F."/>
            <person name="Suzuki S."/>
            <person name="Worden A.Z."/>
            <person name="Zauner S."/>
            <person name="Barry K."/>
            <person name="Bell C."/>
            <person name="Bharti A.K."/>
            <person name="Crow J.A."/>
            <person name="Grimwood J."/>
            <person name="Kramer R."/>
            <person name="Lindquist E."/>
            <person name="Lucas S."/>
            <person name="Salamov A."/>
            <person name="McFadden G.I."/>
            <person name="Lane C.E."/>
            <person name="Keeling P.J."/>
            <person name="Gray M.W."/>
            <person name="Grigoriev I.V."/>
            <person name="Archibald J.M."/>
        </authorList>
    </citation>
    <scope>NUCLEOTIDE SEQUENCE</scope>
    <source>
        <strain evidence="12 14">CCMP2712</strain>
    </source>
</reference>
<comment type="catalytic activity">
    <reaction evidence="9 10">
        <text>guanosine(37) in tRNA + S-adenosyl-L-methionine = N(1)-methylguanosine(37) in tRNA + S-adenosyl-L-homocysteine + H(+)</text>
        <dbReference type="Rhea" id="RHEA:36899"/>
        <dbReference type="Rhea" id="RHEA-COMP:10145"/>
        <dbReference type="Rhea" id="RHEA-COMP:10147"/>
        <dbReference type="ChEBI" id="CHEBI:15378"/>
        <dbReference type="ChEBI" id="CHEBI:57856"/>
        <dbReference type="ChEBI" id="CHEBI:59789"/>
        <dbReference type="ChEBI" id="CHEBI:73542"/>
        <dbReference type="ChEBI" id="CHEBI:74269"/>
        <dbReference type="EC" id="2.1.1.228"/>
    </reaction>
</comment>
<feature type="binding site" evidence="10">
    <location>
        <begin position="293"/>
        <end position="294"/>
    </location>
    <ligand>
        <name>S-adenosyl-L-methionine</name>
        <dbReference type="ChEBI" id="CHEBI:59789"/>
    </ligand>
</feature>
<dbReference type="GO" id="GO:0052906">
    <property type="term" value="F:tRNA (guanine(37)-N1)-methyltransferase activity"/>
    <property type="evidence" value="ECO:0007669"/>
    <property type="project" value="UniProtKB-UniRule"/>
</dbReference>
<dbReference type="PROSITE" id="PS51684">
    <property type="entry name" value="SAM_MT_TRM5_TYW2"/>
    <property type="match status" value="1"/>
</dbReference>
<evidence type="ECO:0000256" key="5">
    <source>
        <dbReference type="ARBA" id="ARBA00022691"/>
    </source>
</evidence>
<evidence type="ECO:0000256" key="1">
    <source>
        <dbReference type="ARBA" id="ARBA00009775"/>
    </source>
</evidence>
<evidence type="ECO:0000256" key="2">
    <source>
        <dbReference type="ARBA" id="ARBA00022490"/>
    </source>
</evidence>
<evidence type="ECO:0000313" key="13">
    <source>
        <dbReference type="EnsemblProtists" id="EKX48000"/>
    </source>
</evidence>
<dbReference type="InterPro" id="IPR056743">
    <property type="entry name" value="TRM5-TYW2-like_MTfase"/>
</dbReference>
<dbReference type="HAMAP" id="MF_03152">
    <property type="entry name" value="TRM5"/>
    <property type="match status" value="1"/>
</dbReference>
<dbReference type="InterPro" id="IPR056744">
    <property type="entry name" value="TRM5/TYW2-like_N"/>
</dbReference>
<dbReference type="InterPro" id="IPR030382">
    <property type="entry name" value="MeTrfase_TRM5/TYW2"/>
</dbReference>
<evidence type="ECO:0000313" key="12">
    <source>
        <dbReference type="EMBL" id="EKX48000.1"/>
    </source>
</evidence>
<protein>
    <recommendedName>
        <fullName evidence="10">tRNA (guanine(37)-N1)-methyltransferase</fullName>
        <ecNumber evidence="10">2.1.1.228</ecNumber>
    </recommendedName>
    <alternativeName>
        <fullName evidence="10">M1G-methyltransferase</fullName>
    </alternativeName>
    <alternativeName>
        <fullName evidence="10">tRNA [GM37] methyltransferase</fullName>
    </alternativeName>
    <alternativeName>
        <fullName evidence="10">tRNA methyltransferase 5 homolog</fullName>
    </alternativeName>
</protein>
<comment type="subcellular location">
    <subcellularLocation>
        <location evidence="10">Mitochondrion matrix</location>
    </subcellularLocation>
    <subcellularLocation>
        <location evidence="10">Nucleus</location>
    </subcellularLocation>
    <subcellularLocation>
        <location evidence="10">Cytoplasm</location>
    </subcellularLocation>
    <text evidence="10">Predominantly in the mitochondria and in the nucleus.</text>
</comment>
<keyword evidence="7 10" id="KW-0496">Mitochondrion</keyword>
<evidence type="ECO:0000256" key="7">
    <source>
        <dbReference type="ARBA" id="ARBA00023128"/>
    </source>
</evidence>
<dbReference type="EMBL" id="JH992987">
    <property type="protein sequence ID" value="EKX48000.1"/>
    <property type="molecule type" value="Genomic_DNA"/>
</dbReference>
<reference evidence="13" key="3">
    <citation type="submission" date="2015-06" db="UniProtKB">
        <authorList>
            <consortium name="EnsemblProtists"/>
        </authorList>
    </citation>
    <scope>IDENTIFICATION</scope>
</reference>
<dbReference type="PANTHER" id="PTHR23245:SF36">
    <property type="entry name" value="TRNA (GUANINE(37)-N1)-METHYLTRANSFERASE"/>
    <property type="match status" value="1"/>
</dbReference>
<keyword evidence="5 10" id="KW-0949">S-adenosyl-L-methionine</keyword>
<keyword evidence="6 10" id="KW-0819">tRNA processing</keyword>
<feature type="binding site" evidence="10">
    <location>
        <position position="254"/>
    </location>
    <ligand>
        <name>S-adenosyl-L-methionine</name>
        <dbReference type="ChEBI" id="CHEBI:59789"/>
    </ligand>
</feature>
<dbReference type="InterPro" id="IPR029063">
    <property type="entry name" value="SAM-dependent_MTases_sf"/>
</dbReference>
<evidence type="ECO:0000256" key="6">
    <source>
        <dbReference type="ARBA" id="ARBA00022694"/>
    </source>
</evidence>
<keyword evidence="2 10" id="KW-0963">Cytoplasm</keyword>
<accession>L1JIT1</accession>
<comment type="caution">
    <text evidence="10">Lacks conserved residue(s) required for the propagation of feature annotation.</text>
</comment>
<evidence type="ECO:0000256" key="10">
    <source>
        <dbReference type="HAMAP-Rule" id="MF_03152"/>
    </source>
</evidence>
<dbReference type="PaxDb" id="55529-EKX48000"/>
<evidence type="ECO:0000256" key="8">
    <source>
        <dbReference type="ARBA" id="ARBA00023242"/>
    </source>
</evidence>
<keyword evidence="8 10" id="KW-0539">Nucleus</keyword>
<comment type="subunit">
    <text evidence="10">Monomer.</text>
</comment>
<evidence type="ECO:0000259" key="11">
    <source>
        <dbReference type="PROSITE" id="PS51684"/>
    </source>
</evidence>
<dbReference type="FunFam" id="3.30.300.110:FF:000001">
    <property type="entry name" value="tRNA (guanine(37)-N1)-methyltransferase"/>
    <property type="match status" value="1"/>
</dbReference>
<dbReference type="Gene3D" id="3.30.300.110">
    <property type="entry name" value="Met-10+ protein-like domains"/>
    <property type="match status" value="1"/>
</dbReference>
<dbReference type="STRING" id="905079.L1JIT1"/>
<comment type="similarity">
    <text evidence="1">Belongs to the class I-like SAM-binding methyltransferase superfamily. TRM5/TYW2 family.</text>
</comment>
<keyword evidence="3 10" id="KW-0489">Methyltransferase</keyword>
<dbReference type="PANTHER" id="PTHR23245">
    <property type="entry name" value="TRNA METHYLTRANSFERASE"/>
    <property type="match status" value="1"/>
</dbReference>
<dbReference type="OrthoDB" id="408788at2759"/>
<dbReference type="GO" id="GO:0070901">
    <property type="term" value="P:mitochondrial tRNA methylation"/>
    <property type="evidence" value="ECO:0007669"/>
    <property type="project" value="UniProtKB-ARBA"/>
</dbReference>
<proteinExistence type="inferred from homology"/>
<dbReference type="GO" id="GO:0005759">
    <property type="term" value="C:mitochondrial matrix"/>
    <property type="evidence" value="ECO:0007669"/>
    <property type="project" value="UniProtKB-SubCell"/>
</dbReference>
<dbReference type="OMA" id="NCMVFAN"/>
<dbReference type="KEGG" id="gtt:GUITHDRAFT_136964"/>
<dbReference type="Pfam" id="PF02475">
    <property type="entry name" value="TRM5-TYW2_MTfase"/>
    <property type="match status" value="1"/>
</dbReference>
<sequence>MEDSPPSQQQRDAIPVESFEREKLSSVANVVGLQIKPQDISSALKVLKNFLLNQARQPNVVDATNGEANRSKILLLSPEHVKSSVLEELPDACRGFVKEKDGKLVHYTLQHSYSHFTYDEALKKLLPQDVEVPSSFETIGHVAHLNLRENQEAYRLIIAQVMVDKYSAIKTVVNKLGNITNEFRVFQMEVLADKITNQSVPRLVKEGDAALVGDVSCGQTCDRDPKETCVKQSGCIFKMNFGEVYWNSRLDGEHKRLVASFSSDDEVWDMFAGIGPFSVPAAKHHSCQVYANDLNPRSKFYLEENCRLNKVDALVHTSCMCARAFLASRVSQCSEKAPRGKGKLHCIMNLPASAPVKCREEFMDAFREKFDPAIWKPEDLPLVHLYAFHKSDDAAICEQEIMRRAESSLGCRIPNVRDVAPKKLMLCCSFRLPAEAAYMREEGERDHKRAKVEG</sequence>
<feature type="domain" description="SAM-dependent methyltransferase TRM5/TYW2-type" evidence="11">
    <location>
        <begin position="136"/>
        <end position="434"/>
    </location>
</feature>
<dbReference type="GeneID" id="17304635"/>
<dbReference type="EnsemblProtists" id="EKX48000">
    <property type="protein sequence ID" value="EKX48000"/>
    <property type="gene ID" value="GUITHDRAFT_136964"/>
</dbReference>
<feature type="binding site" evidence="10">
    <location>
        <position position="349"/>
    </location>
    <ligand>
        <name>S-adenosyl-L-methionine</name>
        <dbReference type="ChEBI" id="CHEBI:59789"/>
    </ligand>
</feature>
<comment type="similarity">
    <text evidence="10">Belongs to the TRM5 / TYW2 family.</text>
</comment>
<dbReference type="InterPro" id="IPR025792">
    <property type="entry name" value="tRNA_Gua_MeTrfase_euk"/>
</dbReference>
<dbReference type="eggNOG" id="KOG2078">
    <property type="taxonomic scope" value="Eukaryota"/>
</dbReference>
<dbReference type="GO" id="GO:0005634">
    <property type="term" value="C:nucleus"/>
    <property type="evidence" value="ECO:0007669"/>
    <property type="project" value="UniProtKB-SubCell"/>
</dbReference>
<dbReference type="HOGENOM" id="CLU_022610_2_3_1"/>
<gene>
    <name evidence="12" type="ORF">GUITHDRAFT_136964</name>
</gene>
<reference evidence="14" key="2">
    <citation type="submission" date="2012-11" db="EMBL/GenBank/DDBJ databases">
        <authorList>
            <person name="Kuo A."/>
            <person name="Curtis B.A."/>
            <person name="Tanifuji G."/>
            <person name="Burki F."/>
            <person name="Gruber A."/>
            <person name="Irimia M."/>
            <person name="Maruyama S."/>
            <person name="Arias M.C."/>
            <person name="Ball S.G."/>
            <person name="Gile G.H."/>
            <person name="Hirakawa Y."/>
            <person name="Hopkins J.F."/>
            <person name="Rensing S.A."/>
            <person name="Schmutz J."/>
            <person name="Symeonidi A."/>
            <person name="Elias M."/>
            <person name="Eveleigh R.J."/>
            <person name="Herman E.K."/>
            <person name="Klute M.J."/>
            <person name="Nakayama T."/>
            <person name="Obornik M."/>
            <person name="Reyes-Prieto A."/>
            <person name="Armbrust E.V."/>
            <person name="Aves S.J."/>
            <person name="Beiko R.G."/>
            <person name="Coutinho P."/>
            <person name="Dacks J.B."/>
            <person name="Durnford D.G."/>
            <person name="Fast N.M."/>
            <person name="Green B.R."/>
            <person name="Grisdale C."/>
            <person name="Hempe F."/>
            <person name="Henrissat B."/>
            <person name="Hoppner M.P."/>
            <person name="Ishida K.-I."/>
            <person name="Kim E."/>
            <person name="Koreny L."/>
            <person name="Kroth P.G."/>
            <person name="Liu Y."/>
            <person name="Malik S.-B."/>
            <person name="Maier U.G."/>
            <person name="McRose D."/>
            <person name="Mock T."/>
            <person name="Neilson J.A."/>
            <person name="Onodera N.T."/>
            <person name="Poole A.M."/>
            <person name="Pritham E.J."/>
            <person name="Richards T.A."/>
            <person name="Rocap G."/>
            <person name="Roy S.W."/>
            <person name="Sarai C."/>
            <person name="Schaack S."/>
            <person name="Shirato S."/>
            <person name="Slamovits C.H."/>
            <person name="Spencer D.F."/>
            <person name="Suzuki S."/>
            <person name="Worden A.Z."/>
            <person name="Zauner S."/>
            <person name="Barry K."/>
            <person name="Bell C."/>
            <person name="Bharti A.K."/>
            <person name="Crow J.A."/>
            <person name="Grimwood J."/>
            <person name="Kramer R."/>
            <person name="Lindquist E."/>
            <person name="Lucas S."/>
            <person name="Salamov A."/>
            <person name="McFadden G.I."/>
            <person name="Lane C.E."/>
            <person name="Keeling P.J."/>
            <person name="Gray M.W."/>
            <person name="Grigoriev I.V."/>
            <person name="Archibald J.M."/>
        </authorList>
    </citation>
    <scope>NUCLEOTIDE SEQUENCE</scope>
    <source>
        <strain evidence="14">CCMP2712</strain>
    </source>
</reference>
<evidence type="ECO:0000256" key="9">
    <source>
        <dbReference type="ARBA" id="ARBA00047783"/>
    </source>
</evidence>
<dbReference type="AlphaFoldDB" id="L1JIT1"/>
<evidence type="ECO:0000256" key="3">
    <source>
        <dbReference type="ARBA" id="ARBA00022603"/>
    </source>
</evidence>
<dbReference type="Gene3D" id="3.40.50.150">
    <property type="entry name" value="Vaccinia Virus protein VP39"/>
    <property type="match status" value="1"/>
</dbReference>
<dbReference type="GO" id="GO:0002939">
    <property type="term" value="P:tRNA N1-guanine methylation"/>
    <property type="evidence" value="ECO:0007669"/>
    <property type="project" value="TreeGrafter"/>
</dbReference>